<proteinExistence type="inferred from homology"/>
<evidence type="ECO:0000256" key="4">
    <source>
        <dbReference type="ARBA" id="ARBA00022801"/>
    </source>
</evidence>
<dbReference type="SUPFAM" id="SSF51445">
    <property type="entry name" value="(Trans)glycosidases"/>
    <property type="match status" value="1"/>
</dbReference>
<evidence type="ECO:0000313" key="9">
    <source>
        <dbReference type="EMBL" id="PPQ89055.1"/>
    </source>
</evidence>
<dbReference type="Pfam" id="PF20663">
    <property type="entry name" value="COG4_N"/>
    <property type="match status" value="1"/>
</dbReference>
<dbReference type="Pfam" id="PF14310">
    <property type="entry name" value="Fn3-like"/>
    <property type="match status" value="1"/>
</dbReference>
<comment type="catalytic activity">
    <reaction evidence="1 6">
        <text>Hydrolysis of terminal, non-reducing beta-D-glucosyl residues with release of beta-D-glucose.</text>
        <dbReference type="EC" id="3.2.1.21"/>
    </reaction>
</comment>
<keyword evidence="6" id="KW-0624">Polysaccharide degradation</keyword>
<keyword evidence="4 6" id="KW-0378">Hydrolase</keyword>
<dbReference type="InterPro" id="IPR017853">
    <property type="entry name" value="GH"/>
</dbReference>
<evidence type="ECO:0000259" key="8">
    <source>
        <dbReference type="PROSITE" id="PS51820"/>
    </source>
</evidence>
<dbReference type="OrthoDB" id="47059at2759"/>
<evidence type="ECO:0000256" key="3">
    <source>
        <dbReference type="ARBA" id="ARBA00012744"/>
    </source>
</evidence>
<dbReference type="Gene3D" id="2.60.40.10">
    <property type="entry name" value="Immunoglobulins"/>
    <property type="match status" value="1"/>
</dbReference>
<dbReference type="Gene3D" id="3.20.20.300">
    <property type="entry name" value="Glycoside hydrolase, family 3, N-terminal domain"/>
    <property type="match status" value="1"/>
</dbReference>
<dbReference type="PROSITE" id="PS00775">
    <property type="entry name" value="GLYCOSYL_HYDROL_F3"/>
    <property type="match status" value="1"/>
</dbReference>
<dbReference type="PRINTS" id="PR00133">
    <property type="entry name" value="GLHYDRLASE3"/>
</dbReference>
<keyword evidence="5 6" id="KW-0326">Glycosidase</keyword>
<organism evidence="9 10">
    <name type="scientific">Psilocybe cyanescens</name>
    <dbReference type="NCBI Taxonomy" id="93625"/>
    <lineage>
        <taxon>Eukaryota</taxon>
        <taxon>Fungi</taxon>
        <taxon>Dikarya</taxon>
        <taxon>Basidiomycota</taxon>
        <taxon>Agaricomycotina</taxon>
        <taxon>Agaricomycetes</taxon>
        <taxon>Agaricomycetidae</taxon>
        <taxon>Agaricales</taxon>
        <taxon>Agaricineae</taxon>
        <taxon>Strophariaceae</taxon>
        <taxon>Psilocybe</taxon>
    </lineage>
</organism>
<dbReference type="SMART" id="SM01217">
    <property type="entry name" value="Fn3_like"/>
    <property type="match status" value="1"/>
</dbReference>
<dbReference type="InterPro" id="IPR013167">
    <property type="entry name" value="COG4_M"/>
</dbReference>
<dbReference type="InterPro" id="IPR037524">
    <property type="entry name" value="PA14/GLEYA"/>
</dbReference>
<dbReference type="GO" id="GO:0008422">
    <property type="term" value="F:beta-glucosidase activity"/>
    <property type="evidence" value="ECO:0007669"/>
    <property type="project" value="UniProtKB-EC"/>
</dbReference>
<dbReference type="InParanoid" id="A0A409XE89"/>
<dbReference type="InterPro" id="IPR002772">
    <property type="entry name" value="Glyco_hydro_3_C"/>
</dbReference>
<dbReference type="Gene3D" id="2.60.120.260">
    <property type="entry name" value="Galactose-binding domain-like"/>
    <property type="match status" value="1"/>
</dbReference>
<evidence type="ECO:0000256" key="6">
    <source>
        <dbReference type="RuleBase" id="RU361161"/>
    </source>
</evidence>
<dbReference type="STRING" id="93625.A0A409XE89"/>
<dbReference type="Pfam" id="PF01915">
    <property type="entry name" value="Glyco_hydro_3_C"/>
    <property type="match status" value="1"/>
</dbReference>
<dbReference type="UniPathway" id="UPA00696"/>
<feature type="region of interest" description="Disordered" evidence="7">
    <location>
        <begin position="1220"/>
        <end position="1242"/>
    </location>
</feature>
<evidence type="ECO:0000256" key="7">
    <source>
        <dbReference type="SAM" id="MobiDB-lite"/>
    </source>
</evidence>
<dbReference type="Pfam" id="PF20662">
    <property type="entry name" value="COG4_C"/>
    <property type="match status" value="1"/>
</dbReference>
<evidence type="ECO:0000256" key="1">
    <source>
        <dbReference type="ARBA" id="ARBA00000448"/>
    </source>
</evidence>
<dbReference type="EC" id="3.2.1.21" evidence="3 6"/>
<dbReference type="EMBL" id="NHYD01001946">
    <property type="protein sequence ID" value="PPQ89055.1"/>
    <property type="molecule type" value="Genomic_DNA"/>
</dbReference>
<dbReference type="SUPFAM" id="SSF52279">
    <property type="entry name" value="Beta-D-glucan exohydrolase, C-terminal domain"/>
    <property type="match status" value="1"/>
</dbReference>
<sequence length="1619" mass="180064">MSRSFLDASIPDLVRKLKVDEKISLLGAPNWWNTTTIERLGIPSIRMSDGPNGVRGSSHFVPTPAQCLPCATALASTFDPGLVKRVGDFLAQETKLKSSVILLAPTCNIQRTPLGGRSFESFSEDPHLSGTLAAAYVNGLQSQGVAATIKHFVANDQEDERTAVESVMSDRALREIYLYPFMLAQKHAKPGAFMTSYGRISGIHCSENKELLTNILRKEWGFGGIVISDWFGTYGVDQPINAGLDLEMPGPPRWRTTNLVLHCLSAKKLAPSTIDERVTNLLTFIQQQARKNPEVVFGDGAERSRDTTEGRLFCRALAAEGIVLLKNEDKLLPFNHDKPLNIAIIGPSAKERVISGGGSAQLKATYVVTPWAGINDGAHPESNIQYHVGCYAHKYLPTLETNLKTPRGEPGWLCTFFSHDENGEIANPVQQFTLNDTRVKLNDFLPKGLTPEWSIKLEGKLTVEKTCLFELGLTVAGRAKLWIDGSLRIDNWTKQTPGDFFYGQGTIEEKATIHLNAGQSVDVLVLYTNTPPPDGEDENGEGRLSQPALMRGVRLGGCEKIDEDKAIEEAVALAKQVDAVVLIGGLTPEWESEGFDRPSLRLPGRQDELFARVAEANPRTVVCIQAGSAVSMPWVDKVNGLLQTWYSGNESGNGIADILYGKVNPSGRLPLTLPVRVEDIPAYLNDRSENAKIHYREDLFVGYKHYQARAIKPLFPFGFGLSYTTFSLSDLVINPLIPYTDPDSLQLEVGVTVKNEGDVPGSEVVQLYISFPDIGLTTPKLQLKGFAKAHNVESKASTKVNIHLDKYAFSFWDENTNSWKIAAGKYGLHVGPSSDNLVLYETFESTEAFSRDMTTLDTLASSTDQLHLQDPRSLTNLTEILSCLSAFQSEEAELSNSLTQLLKAREPIVSSLTRLESLVPQLDELQVDAALLSNRVSNTAKTAERVGSRVRSLDEEMGRVREAGDRVGQVMELKSSLLALQTSIESQDWESAARHCARAMALPLDVIAGPFAEIAVPTSESHLPPAQTLQAARETLLSVFREKFQEASRARDSNATSRFFKLFPAIGWEDEGLEAYATFVVELVRVRSPASAKSSSPLYYITALTSLFESIAMIVDQHQPVVEKYYGPGKMQSVVRRLLEESDRVTKTLIYGWEEDRSMQRKLSEVTNNPPISLYSSSRRAPDDNAVDPREIDKVLSELAGMMGRWNLFKKFLSESLKGNGVSPKEAENGTTVDETPNLPRQPDTVIATESNKLFEHLTSVYYIPMEIWYTRTIIDKAHRLSTPDLSQSPVITTAPDDVFYILKSVTTRLLTTGSLEGIEKTVQQLRDVIDRDYIGVIKRKLDDVYKGQGPTPSNVRPDRAERENRNSFIILLNDLDVSTSHLERLVHDLIESSLIPQHFSEEDQPLVKDHVSGLSALTNRLKSSLRSGIEQLFNQLLRPKLRNFIPDIFKDITYVLNEDGYSAADYQDLARKRFIKAWEALVDGYKARTMLDTFSEANYRLFIGLVLDVLLKPWEKTVMSLKYTEVNFSLISEGFKLIILPLQKLGAVRFDRDLRSIIAYLASQTTFGDIREKFLRLQQISTLLNLDADEDVDEFYNGSGISWKIGPHEARAIASLKI</sequence>
<dbReference type="InterPro" id="IPR036881">
    <property type="entry name" value="Glyco_hydro_3_C_sf"/>
</dbReference>
<dbReference type="PANTHER" id="PTHR42715:SF27">
    <property type="entry name" value="BETA-GLUCOSIDASE-RELATED"/>
    <property type="match status" value="1"/>
</dbReference>
<name>A0A409XE89_PSICY</name>
<dbReference type="InterPro" id="IPR048680">
    <property type="entry name" value="COG4_N"/>
</dbReference>
<dbReference type="InterPro" id="IPR011658">
    <property type="entry name" value="PA14_dom"/>
</dbReference>
<dbReference type="InterPro" id="IPR048684">
    <property type="entry name" value="COG4_C"/>
</dbReference>
<dbReference type="SMART" id="SM00758">
    <property type="entry name" value="PA14"/>
    <property type="match status" value="1"/>
</dbReference>
<comment type="pathway">
    <text evidence="6">Glycan metabolism; cellulose degradation.</text>
</comment>
<dbReference type="Pfam" id="PF00933">
    <property type="entry name" value="Glyco_hydro_3"/>
    <property type="match status" value="1"/>
</dbReference>
<evidence type="ECO:0000313" key="10">
    <source>
        <dbReference type="Proteomes" id="UP000283269"/>
    </source>
</evidence>
<gene>
    <name evidence="9" type="ORF">CVT25_006427</name>
</gene>
<evidence type="ECO:0000256" key="2">
    <source>
        <dbReference type="ARBA" id="ARBA00005336"/>
    </source>
</evidence>
<keyword evidence="6" id="KW-0119">Carbohydrate metabolism</keyword>
<comment type="caution">
    <text evidence="9">The sequence shown here is derived from an EMBL/GenBank/DDBJ whole genome shotgun (WGS) entry which is preliminary data.</text>
</comment>
<feature type="domain" description="PA14" evidence="8">
    <location>
        <begin position="407"/>
        <end position="571"/>
    </location>
</feature>
<dbReference type="GO" id="GO:0030245">
    <property type="term" value="P:cellulose catabolic process"/>
    <property type="evidence" value="ECO:0007669"/>
    <property type="project" value="UniProtKB-UniPathway"/>
</dbReference>
<dbReference type="InterPro" id="IPR036962">
    <property type="entry name" value="Glyco_hydro_3_N_sf"/>
</dbReference>
<dbReference type="InterPro" id="IPR050288">
    <property type="entry name" value="Cellulose_deg_GH3"/>
</dbReference>
<evidence type="ECO:0000256" key="5">
    <source>
        <dbReference type="ARBA" id="ARBA00023295"/>
    </source>
</evidence>
<protein>
    <recommendedName>
        <fullName evidence="3 6">beta-glucosidase</fullName>
        <ecNumber evidence="3 6">3.2.1.21</ecNumber>
    </recommendedName>
</protein>
<dbReference type="InterPro" id="IPR013783">
    <property type="entry name" value="Ig-like_fold"/>
</dbReference>
<comment type="similarity">
    <text evidence="2 6">Belongs to the glycosyl hydrolase 3 family.</text>
</comment>
<dbReference type="InterPro" id="IPR019800">
    <property type="entry name" value="Glyco_hydro_3_AS"/>
</dbReference>
<dbReference type="PROSITE" id="PS51820">
    <property type="entry name" value="PA14"/>
    <property type="match status" value="1"/>
</dbReference>
<dbReference type="Pfam" id="PF08318">
    <property type="entry name" value="COG4_m"/>
    <property type="match status" value="1"/>
</dbReference>
<dbReference type="Gene3D" id="3.40.50.1700">
    <property type="entry name" value="Glycoside hydrolase family 3 C-terminal domain"/>
    <property type="match status" value="1"/>
</dbReference>
<dbReference type="Gene3D" id="1.10.287.1060">
    <property type="entry name" value="ESAT-6-like"/>
    <property type="match status" value="1"/>
</dbReference>
<dbReference type="PANTHER" id="PTHR42715">
    <property type="entry name" value="BETA-GLUCOSIDASE"/>
    <property type="match status" value="1"/>
</dbReference>
<dbReference type="Pfam" id="PF07691">
    <property type="entry name" value="PA14"/>
    <property type="match status" value="1"/>
</dbReference>
<dbReference type="InterPro" id="IPR001764">
    <property type="entry name" value="Glyco_hydro_3_N"/>
</dbReference>
<dbReference type="InterPro" id="IPR026891">
    <property type="entry name" value="Fn3-like"/>
</dbReference>
<keyword evidence="10" id="KW-1185">Reference proteome</keyword>
<reference evidence="9 10" key="1">
    <citation type="journal article" date="2018" name="Evol. Lett.">
        <title>Horizontal gene cluster transfer increased hallucinogenic mushroom diversity.</title>
        <authorList>
            <person name="Reynolds H.T."/>
            <person name="Vijayakumar V."/>
            <person name="Gluck-Thaler E."/>
            <person name="Korotkin H.B."/>
            <person name="Matheny P.B."/>
            <person name="Slot J.C."/>
        </authorList>
    </citation>
    <scope>NUCLEOTIDE SEQUENCE [LARGE SCALE GENOMIC DNA]</scope>
    <source>
        <strain evidence="9 10">2631</strain>
    </source>
</reference>
<dbReference type="SMART" id="SM00762">
    <property type="entry name" value="Cog4"/>
    <property type="match status" value="1"/>
</dbReference>
<dbReference type="Proteomes" id="UP000283269">
    <property type="component" value="Unassembled WGS sequence"/>
</dbReference>
<dbReference type="Gene3D" id="1.20.58.1970">
    <property type="match status" value="1"/>
</dbReference>
<accession>A0A409XE89</accession>